<dbReference type="Gene3D" id="1.10.3730.20">
    <property type="match status" value="1"/>
</dbReference>
<evidence type="ECO:0000256" key="4">
    <source>
        <dbReference type="ARBA" id="ARBA00022989"/>
    </source>
</evidence>
<organism evidence="7 8">
    <name type="scientific">Dermatophagoides pteronyssinus</name>
    <name type="common">European house dust mite</name>
    <dbReference type="NCBI Taxonomy" id="6956"/>
    <lineage>
        <taxon>Eukaryota</taxon>
        <taxon>Metazoa</taxon>
        <taxon>Ecdysozoa</taxon>
        <taxon>Arthropoda</taxon>
        <taxon>Chelicerata</taxon>
        <taxon>Arachnida</taxon>
        <taxon>Acari</taxon>
        <taxon>Acariformes</taxon>
        <taxon>Sarcoptiformes</taxon>
        <taxon>Astigmata</taxon>
        <taxon>Psoroptidia</taxon>
        <taxon>Analgoidea</taxon>
        <taxon>Pyroglyphidae</taxon>
        <taxon>Dermatophagoidinae</taxon>
        <taxon>Dermatophagoides</taxon>
    </lineage>
</organism>
<dbReference type="InterPro" id="IPR037185">
    <property type="entry name" value="EmrE-like"/>
</dbReference>
<dbReference type="Proteomes" id="UP000515146">
    <property type="component" value="Unplaced"/>
</dbReference>
<keyword evidence="4 6" id="KW-1133">Transmembrane helix</keyword>
<feature type="transmembrane region" description="Helical" evidence="6">
    <location>
        <begin position="116"/>
        <end position="142"/>
    </location>
</feature>
<feature type="transmembrane region" description="Helical" evidence="6">
    <location>
        <begin position="46"/>
        <end position="65"/>
    </location>
</feature>
<protein>
    <submittedName>
        <fullName evidence="8">Transmembrane protein 234 homolog</fullName>
    </submittedName>
</protein>
<sequence length="171" mass="19659">MGENRYLGHIVSQQPKTFDLIIDSVYLPEKKPEKISKTRKMLNDHLFGYILTISSGILWGLSTPFMKQSFDWNDSISSRNILSSFWPIIKLLISNWKFIIFFLLNQLGSIIYTCSLSYTPINLAVPLSNSINLILVFIFDSWFFKENIIINTEILIGLFLIIIGITLCTLS</sequence>
<dbReference type="InParanoid" id="A0A6P6Y544"/>
<keyword evidence="7" id="KW-1185">Reference proteome</keyword>
<keyword evidence="5 6" id="KW-0472">Membrane</keyword>
<dbReference type="PANTHER" id="PTHR28668:SF1">
    <property type="entry name" value="TRANSMEMBRANE PROTEIN 234"/>
    <property type="match status" value="1"/>
</dbReference>
<evidence type="ECO:0000256" key="5">
    <source>
        <dbReference type="ARBA" id="ARBA00023136"/>
    </source>
</evidence>
<dbReference type="OrthoDB" id="43458at2759"/>
<accession>A0A6P6Y544</accession>
<name>A0A6P6Y544_DERPT</name>
<evidence type="ECO:0000256" key="1">
    <source>
        <dbReference type="ARBA" id="ARBA00004141"/>
    </source>
</evidence>
<dbReference type="InterPro" id="IPR018908">
    <property type="entry name" value="TMEM234"/>
</dbReference>
<evidence type="ECO:0000256" key="2">
    <source>
        <dbReference type="ARBA" id="ARBA00005977"/>
    </source>
</evidence>
<evidence type="ECO:0000256" key="6">
    <source>
        <dbReference type="SAM" id="Phobius"/>
    </source>
</evidence>
<dbReference type="KEGG" id="dpte:113794255"/>
<dbReference type="RefSeq" id="XP_027200161.1">
    <property type="nucleotide sequence ID" value="XM_027344360.1"/>
</dbReference>
<dbReference type="OMA" id="WFFKENI"/>
<dbReference type="Pfam" id="PF10639">
    <property type="entry name" value="TMEM234"/>
    <property type="match status" value="1"/>
</dbReference>
<comment type="similarity">
    <text evidence="2">Belongs to the TMEM234 family.</text>
</comment>
<dbReference type="PANTHER" id="PTHR28668">
    <property type="entry name" value="TRANSMEMBRANE PROTEIN 234"/>
    <property type="match status" value="1"/>
</dbReference>
<dbReference type="GO" id="GO:0016020">
    <property type="term" value="C:membrane"/>
    <property type="evidence" value="ECO:0007669"/>
    <property type="project" value="UniProtKB-SubCell"/>
</dbReference>
<dbReference type="SUPFAM" id="SSF103481">
    <property type="entry name" value="Multidrug resistance efflux transporter EmrE"/>
    <property type="match status" value="1"/>
</dbReference>
<feature type="transmembrane region" description="Helical" evidence="6">
    <location>
        <begin position="148"/>
        <end position="170"/>
    </location>
</feature>
<evidence type="ECO:0000313" key="7">
    <source>
        <dbReference type="Proteomes" id="UP000515146"/>
    </source>
</evidence>
<proteinExistence type="inferred from homology"/>
<dbReference type="AlphaFoldDB" id="A0A6P6Y544"/>
<keyword evidence="3 6" id="KW-0812">Transmembrane</keyword>
<dbReference type="FunCoup" id="A0A6P6Y544">
    <property type="interactions" value="15"/>
</dbReference>
<comment type="subcellular location">
    <subcellularLocation>
        <location evidence="1">Membrane</location>
        <topology evidence="1">Multi-pass membrane protein</topology>
    </subcellularLocation>
</comment>
<reference evidence="8" key="1">
    <citation type="submission" date="2025-08" db="UniProtKB">
        <authorList>
            <consortium name="RefSeq"/>
        </authorList>
    </citation>
    <scope>IDENTIFICATION</scope>
    <source>
        <strain evidence="8">Airmid</strain>
    </source>
</reference>
<gene>
    <name evidence="8" type="primary">LOC113794255</name>
</gene>
<evidence type="ECO:0000313" key="8">
    <source>
        <dbReference type="RefSeq" id="XP_027200161.1"/>
    </source>
</evidence>
<evidence type="ECO:0000256" key="3">
    <source>
        <dbReference type="ARBA" id="ARBA00022692"/>
    </source>
</evidence>
<feature type="transmembrane region" description="Helical" evidence="6">
    <location>
        <begin position="85"/>
        <end position="104"/>
    </location>
</feature>